<feature type="domain" description="RNase H type-1" evidence="1">
    <location>
        <begin position="1"/>
        <end position="25"/>
    </location>
</feature>
<evidence type="ECO:0000313" key="3">
    <source>
        <dbReference type="Proteomes" id="UP000027073"/>
    </source>
</evidence>
<dbReference type="PROSITE" id="PS50879">
    <property type="entry name" value="RNASE_H_1"/>
    <property type="match status" value="1"/>
</dbReference>
<sequence length="88" mass="10002">LHWISAHDNVIGNDRADVLAKEAATGTAQPAEHCPSLFTNYPMLPASRAAIRRVARMRIPIRWEKAWRKSARKPKLDRIDPTLKVGKY</sequence>
<dbReference type="GO" id="GO:0004523">
    <property type="term" value="F:RNA-DNA hybrid ribonuclease activity"/>
    <property type="evidence" value="ECO:0007669"/>
    <property type="project" value="InterPro"/>
</dbReference>
<dbReference type="InterPro" id="IPR036397">
    <property type="entry name" value="RNaseH_sf"/>
</dbReference>
<proteinExistence type="predicted"/>
<dbReference type="EMBL" id="KL198006">
    <property type="protein sequence ID" value="KDQ30399.1"/>
    <property type="molecule type" value="Genomic_DNA"/>
</dbReference>
<dbReference type="GO" id="GO:0003676">
    <property type="term" value="F:nucleic acid binding"/>
    <property type="evidence" value="ECO:0007669"/>
    <property type="project" value="InterPro"/>
</dbReference>
<dbReference type="Gene3D" id="3.30.420.10">
    <property type="entry name" value="Ribonuclease H-like superfamily/Ribonuclease H"/>
    <property type="match status" value="1"/>
</dbReference>
<name>A0A067NR69_PLEO1</name>
<gene>
    <name evidence="2" type="ORF">PLEOSDRAFT_701</name>
</gene>
<dbReference type="VEuPathDB" id="FungiDB:PLEOSDRAFT_701"/>
<feature type="non-terminal residue" evidence="2">
    <location>
        <position position="1"/>
    </location>
</feature>
<dbReference type="InterPro" id="IPR002156">
    <property type="entry name" value="RNaseH_domain"/>
</dbReference>
<dbReference type="SUPFAM" id="SSF53098">
    <property type="entry name" value="Ribonuclease H-like"/>
    <property type="match status" value="1"/>
</dbReference>
<dbReference type="HOGENOM" id="CLU_164205_1_1_1"/>
<evidence type="ECO:0000259" key="1">
    <source>
        <dbReference type="PROSITE" id="PS50879"/>
    </source>
</evidence>
<dbReference type="InterPro" id="IPR012337">
    <property type="entry name" value="RNaseH-like_sf"/>
</dbReference>
<reference evidence="3" key="1">
    <citation type="journal article" date="2014" name="Proc. Natl. Acad. Sci. U.S.A.">
        <title>Extensive sampling of basidiomycete genomes demonstrates inadequacy of the white-rot/brown-rot paradigm for wood decay fungi.</title>
        <authorList>
            <person name="Riley R."/>
            <person name="Salamov A.A."/>
            <person name="Brown D.W."/>
            <person name="Nagy L.G."/>
            <person name="Floudas D."/>
            <person name="Held B.W."/>
            <person name="Levasseur A."/>
            <person name="Lombard V."/>
            <person name="Morin E."/>
            <person name="Otillar R."/>
            <person name="Lindquist E.A."/>
            <person name="Sun H."/>
            <person name="LaButti K.M."/>
            <person name="Schmutz J."/>
            <person name="Jabbour D."/>
            <person name="Luo H."/>
            <person name="Baker S.E."/>
            <person name="Pisabarro A.G."/>
            <person name="Walton J.D."/>
            <person name="Blanchette R.A."/>
            <person name="Henrissat B."/>
            <person name="Martin F."/>
            <person name="Cullen D."/>
            <person name="Hibbett D.S."/>
            <person name="Grigoriev I.V."/>
        </authorList>
    </citation>
    <scope>NUCLEOTIDE SEQUENCE [LARGE SCALE GENOMIC DNA]</scope>
    <source>
        <strain evidence="3">PC15</strain>
    </source>
</reference>
<dbReference type="AlphaFoldDB" id="A0A067NR69"/>
<dbReference type="OrthoDB" id="3265515at2759"/>
<organism evidence="2 3">
    <name type="scientific">Pleurotus ostreatus (strain PC15)</name>
    <name type="common">Oyster mushroom</name>
    <dbReference type="NCBI Taxonomy" id="1137138"/>
    <lineage>
        <taxon>Eukaryota</taxon>
        <taxon>Fungi</taxon>
        <taxon>Dikarya</taxon>
        <taxon>Basidiomycota</taxon>
        <taxon>Agaricomycotina</taxon>
        <taxon>Agaricomycetes</taxon>
        <taxon>Agaricomycetidae</taxon>
        <taxon>Agaricales</taxon>
        <taxon>Pleurotineae</taxon>
        <taxon>Pleurotaceae</taxon>
        <taxon>Pleurotus</taxon>
    </lineage>
</organism>
<protein>
    <recommendedName>
        <fullName evidence="1">RNase H type-1 domain-containing protein</fullName>
    </recommendedName>
</protein>
<accession>A0A067NR69</accession>
<feature type="non-terminal residue" evidence="2">
    <location>
        <position position="88"/>
    </location>
</feature>
<dbReference type="Proteomes" id="UP000027073">
    <property type="component" value="Unassembled WGS sequence"/>
</dbReference>
<dbReference type="InParanoid" id="A0A067NR69"/>
<evidence type="ECO:0000313" key="2">
    <source>
        <dbReference type="EMBL" id="KDQ30399.1"/>
    </source>
</evidence>